<keyword evidence="4" id="KW-1185">Reference proteome</keyword>
<dbReference type="Proteomes" id="UP000054928">
    <property type="component" value="Unassembled WGS sequence"/>
</dbReference>
<feature type="domain" description="Fibronectin type-III" evidence="2">
    <location>
        <begin position="604"/>
        <end position="700"/>
    </location>
</feature>
<organism evidence="3 4">
    <name type="scientific">Plasmopara halstedii</name>
    <name type="common">Downy mildew of sunflower</name>
    <dbReference type="NCBI Taxonomy" id="4781"/>
    <lineage>
        <taxon>Eukaryota</taxon>
        <taxon>Sar</taxon>
        <taxon>Stramenopiles</taxon>
        <taxon>Oomycota</taxon>
        <taxon>Peronosporomycetes</taxon>
        <taxon>Peronosporales</taxon>
        <taxon>Peronosporaceae</taxon>
        <taxon>Plasmopara</taxon>
    </lineage>
</organism>
<dbReference type="OMA" id="TPANCAM"/>
<evidence type="ECO:0000256" key="1">
    <source>
        <dbReference type="SAM" id="MobiDB-lite"/>
    </source>
</evidence>
<evidence type="ECO:0000313" key="3">
    <source>
        <dbReference type="EMBL" id="CEG43315.1"/>
    </source>
</evidence>
<evidence type="ECO:0000313" key="4">
    <source>
        <dbReference type="Proteomes" id="UP000054928"/>
    </source>
</evidence>
<proteinExistence type="predicted"/>
<evidence type="ECO:0000259" key="2">
    <source>
        <dbReference type="SMART" id="SM00060"/>
    </source>
</evidence>
<dbReference type="InterPro" id="IPR003961">
    <property type="entry name" value="FN3_dom"/>
</dbReference>
<feature type="region of interest" description="Disordered" evidence="1">
    <location>
        <begin position="1965"/>
        <end position="1991"/>
    </location>
</feature>
<feature type="domain" description="Fibronectin type-III" evidence="2">
    <location>
        <begin position="722"/>
        <end position="842"/>
    </location>
</feature>
<dbReference type="SMART" id="SM00060">
    <property type="entry name" value="FN3"/>
    <property type="match status" value="6"/>
</dbReference>
<dbReference type="RefSeq" id="XP_024579684.1">
    <property type="nucleotide sequence ID" value="XM_024729293.1"/>
</dbReference>
<feature type="domain" description="Fibronectin type-III" evidence="2">
    <location>
        <begin position="847"/>
        <end position="975"/>
    </location>
</feature>
<accession>A0A0N7L653</accession>
<name>A0A0N7L653_PLAHL</name>
<dbReference type="EMBL" id="CCYD01000653">
    <property type="protein sequence ID" value="CEG43315.1"/>
    <property type="molecule type" value="Genomic_DNA"/>
</dbReference>
<dbReference type="GeneID" id="36408573"/>
<feature type="domain" description="Fibronectin type-III" evidence="2">
    <location>
        <begin position="193"/>
        <end position="269"/>
    </location>
</feature>
<feature type="compositionally biased region" description="Polar residues" evidence="1">
    <location>
        <begin position="1966"/>
        <end position="1982"/>
    </location>
</feature>
<dbReference type="SUPFAM" id="SSF49265">
    <property type="entry name" value="Fibronectin type III"/>
    <property type="match status" value="1"/>
</dbReference>
<dbReference type="InterPro" id="IPR036116">
    <property type="entry name" value="FN3_sf"/>
</dbReference>
<feature type="domain" description="Fibronectin type-III" evidence="2">
    <location>
        <begin position="288"/>
        <end position="425"/>
    </location>
</feature>
<protein>
    <submittedName>
        <fullName evidence="3">Immunoglobulin-like fold</fullName>
    </submittedName>
</protein>
<dbReference type="OrthoDB" id="125194at2759"/>
<reference evidence="4" key="1">
    <citation type="submission" date="2014-09" db="EMBL/GenBank/DDBJ databases">
        <authorList>
            <person name="Sharma Rahul"/>
            <person name="Thines Marco"/>
        </authorList>
    </citation>
    <scope>NUCLEOTIDE SEQUENCE [LARGE SCALE GENOMIC DNA]</scope>
</reference>
<feature type="domain" description="Fibronectin type-III" evidence="2">
    <location>
        <begin position="1712"/>
        <end position="1810"/>
    </location>
</feature>
<sequence length="2071" mass="227167">MKRRISFQDHSLLASGNELLIENHFDLDSEVASSEKETQSFLTATHGSPYALTLTTFLTDASYLHYVVLTAGHPALNAENIKTAAAQCRSDVGKTNVERSNSAVERVQRLEVVAADTITVSKAQEVVRTIENLQPNSSYDVYFVAEVVGSNGVFGPVQSVLQSKTHSEPPHIDTMAVEPVDATANTMLINATLSTPGRVYFALIPSDDDVQLTIEDLVQNRSVPRVAYTQFTAHTMESHESLSFELYVSGLMSATLYDVFVVTEAPGHGQVRTQVFQYPKKCRTHALPLEIVTLACSPLNASATALDLKFRLKMNQQDLERVNLKTLSYFLYNLHYEVTASSENFTVTSNSALASSNETGSTHSTNDTSVQSGNTTCGIFSTPNFSSVEDFQLWIKESHDTNITGLQSGTLYKVKLRAETAGSNGLYGLQELTTQAMTYEEAPFIVGATIYAINESVDSLAVVVDLQRQQGNIHYILTDQSEAADSLRSVFQQATNLNHLLSLLGDQFSHTFEESAYTIGVFEFYSKEHVSSVDINPNGARTEKRTEKTECEAFTQQFNISGLKDATLYSIVLFPETTRHSQSSGVFGSTFQNVLEARTNENASDIVVHSVGPLYGDLGAIQFEVSMTKPNDILYLCISMVKSSESDQNETLHDCREVEDKHSVETSVPPSDVTIFTVGNLSEDTNYKVNLYAENALRNGVMSLRSENKVVRTHKRAPSVIEATARPIAATISQIEAIVVVEPVSSCIIHYVVREARDSHQTEVQTDVDATTIVQQSFERSEDTRSHFQDRLPSSSSSFICSGNIFYNPNIVDSAKFQVKSLDANTTYDVFIVTEMSRDGKSSGVFGEVVTINVTTHAVAPKLVLVTVDPVDGSTDSIIITANLSHPGVVHYFISDVDFADPAIISKSDAGRSPHELRGEFMVLQEHLLMEIKNGTNDSQPTDPAVFVHNASLSGLKSGTTYHVSLTTETFESHGVFGDFPPPVLVNTHLSPPTIRQETLLIYPVDGSSSALAINFELDRFGDVHYALLFRGLLPDRSQELLAIQEEPQSSKNATNESIAIWPPVISTFNLTQLNGSLLKTATLEELGMGVWINDTISISREQMTRVNTTHKQIDNLPANALFDVCLVTETAASGGILGWPLDGSKTACRRVKTHADYTNQSKLLDEISVLPSSGRTDSVRIILNISKRLDAPLMTNGTILNRFAEATDRVPYFVLIDTHKKANRDLGAYFSHRGEVTSAFKNASPGRGDGVVAAGMLSNISIENASVLTIEQNVFGLDANHDYLLYFAYETSNSNGVFTQVNPHKHRDNDSRTEIEGIAVKTHEVAPRIVKAKAQPTFGSTSRITVKFDIACDSCKSALVHILVFPIDCILTTSVMNTLRLNQLAESETNVTINTKLDSRVNESICTLPLVQKRVEFHMSDRQHNINDLEEEVGEQHVLSANTSYMVLLATETVGAYGVLSSAFEKLQVCTHAIAPKFTKFQMQPRIGSTTELVLTFALDRPGEVHYMLGLSDNAEFNATSPYNISSKGMSNGNRHGRDRDFHNYRLDVVRTRQSVTFSNGEHVELLDFLLPGTSYSLYLVSEALPADHAYPTPGSTESITVGFRIDAPGHVYFSIVAVKPWDPAYHVVHGSDKFGNRLALHDQLVTQEFVEVDNASMEHESDSGWREVALKAPQTGVNYTIRIVTETKDSGGIYGTVATHTGVRTHSEAPELVNVSVNPTDARVDSLTVNLTLNDRGHVHYVVVPSKFGSEVPIDDIIHGSTELSVRASGIIHVNITTDQSTSFVITGLTEGTSYNLYFRSETFESYGVFGSWTREAITARTHGLPADILPEALECIVTPSCEDLGREPCSRKVNVCGKCLEGYGMESEEEILEGNQRCVKLTPMRVSRGPTIKINGVTRNPNLQMSDVESEAPNNVELEHESTDEIVLEQEPIDLSLAMDLFETIEEVEKPSNTINEEKTEFNKAQTEPLASQNSSQEALDQPVEGETSVKVADTIEQNPSPSSSEVSKCPSNAQPSASGLCECISNYEVDESGTSCVLSGIITDAENATSTTFDVFNMHHHVTSQST</sequence>
<dbReference type="CDD" id="cd00063">
    <property type="entry name" value="FN3"/>
    <property type="match status" value="1"/>
</dbReference>